<comment type="caution">
    <text evidence="2">The sequence shown here is derived from an EMBL/GenBank/DDBJ whole genome shotgun (WGS) entry which is preliminary data.</text>
</comment>
<reference evidence="2 3" key="1">
    <citation type="submission" date="2024-01" db="EMBL/GenBank/DDBJ databases">
        <title>Genome insights into Plantactinospora sonchi sp. nov.</title>
        <authorList>
            <person name="Wang L."/>
        </authorList>
    </citation>
    <scope>NUCLEOTIDE SEQUENCE [LARGE SCALE GENOMIC DNA]</scope>
    <source>
        <strain evidence="2 3">NEAU-QY2</strain>
    </source>
</reference>
<dbReference type="RefSeq" id="WP_331215510.1">
    <property type="nucleotide sequence ID" value="NZ_JAZGQK010000015.1"/>
</dbReference>
<evidence type="ECO:0000256" key="1">
    <source>
        <dbReference type="SAM" id="MobiDB-lite"/>
    </source>
</evidence>
<keyword evidence="3" id="KW-1185">Reference proteome</keyword>
<feature type="compositionally biased region" description="Low complexity" evidence="1">
    <location>
        <begin position="26"/>
        <end position="37"/>
    </location>
</feature>
<evidence type="ECO:0000313" key="2">
    <source>
        <dbReference type="EMBL" id="MEE6260395.1"/>
    </source>
</evidence>
<gene>
    <name evidence="2" type="ORF">V1633_18080</name>
</gene>
<feature type="region of interest" description="Disordered" evidence="1">
    <location>
        <begin position="23"/>
        <end position="43"/>
    </location>
</feature>
<proteinExistence type="predicted"/>
<organism evidence="2 3">
    <name type="scientific">Plantactinospora sonchi</name>
    <dbReference type="NCBI Taxonomy" id="1544735"/>
    <lineage>
        <taxon>Bacteria</taxon>
        <taxon>Bacillati</taxon>
        <taxon>Actinomycetota</taxon>
        <taxon>Actinomycetes</taxon>
        <taxon>Micromonosporales</taxon>
        <taxon>Micromonosporaceae</taxon>
        <taxon>Plantactinospora</taxon>
    </lineage>
</organism>
<evidence type="ECO:0000313" key="3">
    <source>
        <dbReference type="Proteomes" id="UP001332243"/>
    </source>
</evidence>
<dbReference type="EMBL" id="JAZGQK010000015">
    <property type="protein sequence ID" value="MEE6260395.1"/>
    <property type="molecule type" value="Genomic_DNA"/>
</dbReference>
<name>A0ABU7RV75_9ACTN</name>
<sequence length="229" mass="24330">MLLGLCGLSGYFVLADQGYGEDSRPADGAAAPAGPRDISSRAADPTPLTVEEVFPGKQVVVDAEESAYPVRKTQVSEDCELVADGEIRELLLSLGCSQFVRATVLSPPETYVATAGIVNLADQAGATSAHEKIKPIVDGKKGRFLGMAAGKDTESVESRSAQVGWHVRGHYLIYCVVARTNGGTIGTDDPFARQVMLDMIEVYLRGKVLDRRVTAPTTPPADVEPSQPN</sequence>
<protein>
    <submittedName>
        <fullName evidence="2">Uncharacterized protein</fullName>
    </submittedName>
</protein>
<accession>A0ABU7RV75</accession>
<dbReference type="Proteomes" id="UP001332243">
    <property type="component" value="Unassembled WGS sequence"/>
</dbReference>